<dbReference type="InterPro" id="IPR006868">
    <property type="entry name" value="DUF630"/>
</dbReference>
<dbReference type="Pfam" id="PF04782">
    <property type="entry name" value="DUF632"/>
    <property type="match status" value="1"/>
</dbReference>
<feature type="region of interest" description="Disordered" evidence="1">
    <location>
        <begin position="696"/>
        <end position="717"/>
    </location>
</feature>
<keyword evidence="5" id="KW-1185">Reference proteome</keyword>
<gene>
    <name evidence="4" type="ORF">DKX38_011545</name>
</gene>
<feature type="domain" description="DUF630" evidence="3">
    <location>
        <begin position="1"/>
        <end position="59"/>
    </location>
</feature>
<proteinExistence type="predicted"/>
<reference evidence="5" key="1">
    <citation type="journal article" date="2019" name="Gigascience">
        <title>De novo genome assembly of the endangered Acer yangbiense, a plant species with extremely small populations endemic to Yunnan Province, China.</title>
        <authorList>
            <person name="Yang J."/>
            <person name="Wariss H.M."/>
            <person name="Tao L."/>
            <person name="Zhang R."/>
            <person name="Yun Q."/>
            <person name="Hollingsworth P."/>
            <person name="Dao Z."/>
            <person name="Luo G."/>
            <person name="Guo H."/>
            <person name="Ma Y."/>
            <person name="Sun W."/>
        </authorList>
    </citation>
    <scope>NUCLEOTIDE SEQUENCE [LARGE SCALE GENOMIC DNA]</scope>
    <source>
        <strain evidence="5">cv. br00</strain>
    </source>
</reference>
<feature type="domain" description="DUF632" evidence="2">
    <location>
        <begin position="329"/>
        <end position="686"/>
    </location>
</feature>
<feature type="region of interest" description="Disordered" evidence="1">
    <location>
        <begin position="68"/>
        <end position="107"/>
    </location>
</feature>
<evidence type="ECO:0000313" key="5">
    <source>
        <dbReference type="Proteomes" id="UP000326939"/>
    </source>
</evidence>
<dbReference type="InterPro" id="IPR006867">
    <property type="entry name" value="DUF632"/>
</dbReference>
<organism evidence="4 5">
    <name type="scientific">Salix brachista</name>
    <dbReference type="NCBI Taxonomy" id="2182728"/>
    <lineage>
        <taxon>Eukaryota</taxon>
        <taxon>Viridiplantae</taxon>
        <taxon>Streptophyta</taxon>
        <taxon>Embryophyta</taxon>
        <taxon>Tracheophyta</taxon>
        <taxon>Spermatophyta</taxon>
        <taxon>Magnoliopsida</taxon>
        <taxon>eudicotyledons</taxon>
        <taxon>Gunneridae</taxon>
        <taxon>Pentapetalae</taxon>
        <taxon>rosids</taxon>
        <taxon>fabids</taxon>
        <taxon>Malpighiales</taxon>
        <taxon>Salicaceae</taxon>
        <taxon>Saliceae</taxon>
        <taxon>Salix</taxon>
    </lineage>
</organism>
<feature type="compositionally biased region" description="Low complexity" evidence="1">
    <location>
        <begin position="79"/>
        <end position="89"/>
    </location>
</feature>
<dbReference type="Proteomes" id="UP000326939">
    <property type="component" value="Chromosome 7"/>
</dbReference>
<evidence type="ECO:0000256" key="1">
    <source>
        <dbReference type="SAM" id="MobiDB-lite"/>
    </source>
</evidence>
<feature type="region of interest" description="Disordered" evidence="1">
    <location>
        <begin position="427"/>
        <end position="446"/>
    </location>
</feature>
<feature type="compositionally biased region" description="Polar residues" evidence="1">
    <location>
        <begin position="239"/>
        <end position="256"/>
    </location>
</feature>
<name>A0A5N5LZB1_9ROSI</name>
<dbReference type="PANTHER" id="PTHR21450:SF35">
    <property type="entry name" value="TRANSCRIPTION FACTOR, PUTATIVE (DUF630 AND DUF632)-RELATED"/>
    <property type="match status" value="1"/>
</dbReference>
<dbReference type="EMBL" id="VDCV01000007">
    <property type="protein sequence ID" value="KAB5548139.1"/>
    <property type="molecule type" value="Genomic_DNA"/>
</dbReference>
<accession>A0A5N5LZB1</accession>
<evidence type="ECO:0008006" key="6">
    <source>
        <dbReference type="Google" id="ProtNLM"/>
    </source>
</evidence>
<dbReference type="Pfam" id="PF04783">
    <property type="entry name" value="DUF630"/>
    <property type="match status" value="1"/>
</dbReference>
<dbReference type="PANTHER" id="PTHR21450">
    <property type="entry name" value="PROTEIN ALTERED PHOSPHATE STARVATION RESPONSE 1"/>
    <property type="match status" value="1"/>
</dbReference>
<sequence length="771" mass="86210">MGSASSKVDKTEPLALCKERRKFIKQTIDSRYNLAAAHVSYINSMKNIGVALRRFAEAEVLIESSLSTTSATELDKSPSHSSYLSPSPSHNAEISDSPLHSESPISPPVMNMSYMRAGGSGNAVTVKFNLSNSNGFVEDESLGFSMPMPPPPPPPPFELVGSWDYFDPSDNGESFRFVRHNELDIDFDNMSGWSEFRAENVGVEQSVADAKGKWAKVGLDGKSQVHEETLTPGVERKGVQNSGNSLTQNGSYNSRVKGTAPSFKLSGVEGSSRQAPDGQLRHVEEGQNAYVSTLEQSGSKREKAVAVNNLSAEREDPSEFITHRAKDFLASIKDIEHRFFRASESGKEVSRMLEANNIRVGYSEAKVIEHFCKRYLTTPILIGGSSASSILVAVKFVCCRGKTALVSHEPVEHMTKIITWKRTASSRSSSSRNPLVTATKDDASDSGSDFVEEFCMIAGSHSSTLDRLYAWERKLYDEIKASESIRREYDRKCDQLRHQFAKDQSANVIDKTRAVVKDLHSRIRVAIHSVDSISKRIEKMRDEELQPQLLELIQGLVRMWKTMLECHHAQYITISLAYHSRSTTGTPQGNTRRQIMAQLQQEVECFGLSFANWVNSHASYVEALNGWLQNGFLQPQERSKNRRPFSPRRLLAPPIFVLCRDWSAGIKGLPSEELNNAIKTLLSDLHLLMEQQEEKLHNEDEVDVNNGESGGKENDRDDDVASNLYCIHASLTKVLDRLNKFSEASLKMYEDIRQKTEAARVAYLNCRPLRC</sequence>
<evidence type="ECO:0000313" key="4">
    <source>
        <dbReference type="EMBL" id="KAB5548139.1"/>
    </source>
</evidence>
<feature type="compositionally biased region" description="Polar residues" evidence="1">
    <location>
        <begin position="90"/>
        <end position="104"/>
    </location>
</feature>
<protein>
    <recommendedName>
        <fullName evidence="6">DUF632 domain-containing protein</fullName>
    </recommendedName>
</protein>
<dbReference type="AlphaFoldDB" id="A0A5N5LZB1"/>
<comment type="caution">
    <text evidence="4">The sequence shown here is derived from an EMBL/GenBank/DDBJ whole genome shotgun (WGS) entry which is preliminary data.</text>
</comment>
<evidence type="ECO:0000259" key="3">
    <source>
        <dbReference type="Pfam" id="PF04783"/>
    </source>
</evidence>
<feature type="region of interest" description="Disordered" evidence="1">
    <location>
        <begin position="235"/>
        <end position="256"/>
    </location>
</feature>
<evidence type="ECO:0000259" key="2">
    <source>
        <dbReference type="Pfam" id="PF04782"/>
    </source>
</evidence>